<evidence type="ECO:0000313" key="2">
    <source>
        <dbReference type="EMBL" id="KAE9199173.1"/>
    </source>
</evidence>
<protein>
    <submittedName>
        <fullName evidence="2">Uncharacterized protein</fullName>
    </submittedName>
</protein>
<feature type="compositionally biased region" description="Low complexity" evidence="1">
    <location>
        <begin position="94"/>
        <end position="119"/>
    </location>
</feature>
<feature type="compositionally biased region" description="Basic and acidic residues" evidence="1">
    <location>
        <begin position="16"/>
        <end position="31"/>
    </location>
</feature>
<dbReference type="PRINTS" id="PR01217">
    <property type="entry name" value="PRICHEXTENSN"/>
</dbReference>
<feature type="region of interest" description="Disordered" evidence="1">
    <location>
        <begin position="1"/>
        <end position="287"/>
    </location>
</feature>
<comment type="caution">
    <text evidence="2">The sequence shown here is derived from an EMBL/GenBank/DDBJ whole genome shotgun (WGS) entry which is preliminary data.</text>
</comment>
<reference evidence="2 3" key="1">
    <citation type="submission" date="2018-08" db="EMBL/GenBank/DDBJ databases">
        <title>Genomic investigation of the strawberry pathogen Phytophthora fragariae indicates pathogenicity is determined by transcriptional variation in three key races.</title>
        <authorList>
            <person name="Adams T.M."/>
            <person name="Armitage A.D."/>
            <person name="Sobczyk M.K."/>
            <person name="Bates H.J."/>
            <person name="Dunwell J.M."/>
            <person name="Nellist C.F."/>
            <person name="Harrison R.J."/>
        </authorList>
    </citation>
    <scope>NUCLEOTIDE SEQUENCE [LARGE SCALE GENOMIC DNA]</scope>
    <source>
        <strain evidence="2 3">BC-1</strain>
    </source>
</reference>
<gene>
    <name evidence="2" type="ORF">PF002_g22221</name>
</gene>
<sequence>MDLRSRAATEGSAYRDMGRDHSSDEDYEPARKKTRTGRPTKNTKQEREETKGGEIALKERSRADKSAKSTAAAVSMKAPKPGVPALSLREGPVAAAPTKFAASASASAPTPTPTSNLPKAPAPAKTPPKQAASPEPPKPEETQDPPKAPAPAKTPPKPAASPEPPKTEETQDPSKAQAETQDPLEPQVTEDQSVVKAAKAPPEQEEKQDPSAGDPPGGNPSKVETMDEKQAPVAPSLTLEVAVSSPKPTPSRGMFSPHAPVESSGDSSDEKSETPTQMTNPFADLPVDEAPIELPGCYLFLDEKRPRERRCGTSDTRSKIAQAHVDVPNHADAIPRLGYRSWSQVMLALEYYAALKGLRYRIRSSQPIARCPRFRMRLNSVSKTSGVSTASMQASRGGGVRKSKVNFTDCKSRFDAVVTRVETKEKQMVWCILIKNEWEMHNHHADKGKRVRGINDVPADGPVADHIAALADAGGGVEANRVVCHE</sequence>
<name>A0A6A3XBV6_9STRA</name>
<organism evidence="2 3">
    <name type="scientific">Phytophthora fragariae</name>
    <dbReference type="NCBI Taxonomy" id="53985"/>
    <lineage>
        <taxon>Eukaryota</taxon>
        <taxon>Sar</taxon>
        <taxon>Stramenopiles</taxon>
        <taxon>Oomycota</taxon>
        <taxon>Peronosporomycetes</taxon>
        <taxon>Peronosporales</taxon>
        <taxon>Peronosporaceae</taxon>
        <taxon>Phytophthora</taxon>
    </lineage>
</organism>
<evidence type="ECO:0000256" key="1">
    <source>
        <dbReference type="SAM" id="MobiDB-lite"/>
    </source>
</evidence>
<dbReference type="AlphaFoldDB" id="A0A6A3XBV6"/>
<dbReference type="EMBL" id="QXGD01001784">
    <property type="protein sequence ID" value="KAE9199173.1"/>
    <property type="molecule type" value="Genomic_DNA"/>
</dbReference>
<proteinExistence type="predicted"/>
<evidence type="ECO:0000313" key="3">
    <source>
        <dbReference type="Proteomes" id="UP000440367"/>
    </source>
</evidence>
<feature type="compositionally biased region" description="Pro residues" evidence="1">
    <location>
        <begin position="146"/>
        <end position="164"/>
    </location>
</feature>
<feature type="compositionally biased region" description="Basic and acidic residues" evidence="1">
    <location>
        <begin position="43"/>
        <end position="67"/>
    </location>
</feature>
<dbReference type="Proteomes" id="UP000440367">
    <property type="component" value="Unassembled WGS sequence"/>
</dbReference>
<accession>A0A6A3XBV6</accession>